<evidence type="ECO:0000256" key="4">
    <source>
        <dbReference type="ARBA" id="ARBA00022723"/>
    </source>
</evidence>
<evidence type="ECO:0000256" key="10">
    <source>
        <dbReference type="SAM" id="MobiDB-lite"/>
    </source>
</evidence>
<reference evidence="12" key="1">
    <citation type="journal article" date="2023" name="G3 (Bethesda)">
        <title>Whole genome assembly and annotation of the endangered Caribbean coral Acropora cervicornis.</title>
        <authorList>
            <person name="Selwyn J.D."/>
            <person name="Vollmer S.V."/>
        </authorList>
    </citation>
    <scope>NUCLEOTIDE SEQUENCE</scope>
    <source>
        <strain evidence="12">K2</strain>
    </source>
</reference>
<dbReference type="PANTHER" id="PTHR12983">
    <property type="entry name" value="RING FINGER 10 FAMILY MEMBER"/>
    <property type="match status" value="1"/>
</dbReference>
<dbReference type="CDD" id="cd16536">
    <property type="entry name" value="RING-HC_RNF10"/>
    <property type="match status" value="1"/>
</dbReference>
<feature type="region of interest" description="Disordered" evidence="10">
    <location>
        <begin position="1"/>
        <end position="107"/>
    </location>
</feature>
<gene>
    <name evidence="12" type="ORF">P5673_000013</name>
</gene>
<evidence type="ECO:0000313" key="13">
    <source>
        <dbReference type="Proteomes" id="UP001249851"/>
    </source>
</evidence>
<keyword evidence="5 9" id="KW-0863">Zinc-finger</keyword>
<evidence type="ECO:0000256" key="6">
    <source>
        <dbReference type="ARBA" id="ARBA00022833"/>
    </source>
</evidence>
<dbReference type="Gene3D" id="3.30.40.10">
    <property type="entry name" value="Zinc/RING finger domain, C3HC4 (zinc finger)"/>
    <property type="match status" value="1"/>
</dbReference>
<comment type="subcellular location">
    <subcellularLocation>
        <location evidence="1">Cytoplasm</location>
    </subcellularLocation>
</comment>
<comment type="caution">
    <text evidence="12">The sequence shown here is derived from an EMBL/GenBank/DDBJ whole genome shotgun (WGS) entry which is preliminary data.</text>
</comment>
<dbReference type="GO" id="GO:0000976">
    <property type="term" value="F:transcription cis-regulatory region binding"/>
    <property type="evidence" value="ECO:0007669"/>
    <property type="project" value="TreeGrafter"/>
</dbReference>
<keyword evidence="4" id="KW-0479">Metal-binding</keyword>
<dbReference type="PROSITE" id="PS00518">
    <property type="entry name" value="ZF_RING_1"/>
    <property type="match status" value="1"/>
</dbReference>
<dbReference type="SMART" id="SM00184">
    <property type="entry name" value="RING"/>
    <property type="match status" value="1"/>
</dbReference>
<evidence type="ECO:0000256" key="9">
    <source>
        <dbReference type="PROSITE-ProRule" id="PRU00175"/>
    </source>
</evidence>
<dbReference type="Pfam" id="PF00097">
    <property type="entry name" value="zf-C3HC4"/>
    <property type="match status" value="1"/>
</dbReference>
<keyword evidence="13" id="KW-1185">Reference proteome</keyword>
<dbReference type="PROSITE" id="PS50089">
    <property type="entry name" value="ZF_RING_2"/>
    <property type="match status" value="1"/>
</dbReference>
<feature type="compositionally biased region" description="Basic residues" evidence="10">
    <location>
        <begin position="630"/>
        <end position="640"/>
    </location>
</feature>
<evidence type="ECO:0000256" key="8">
    <source>
        <dbReference type="ARBA" id="ARBA00035390"/>
    </source>
</evidence>
<evidence type="ECO:0000256" key="2">
    <source>
        <dbReference type="ARBA" id="ARBA00008117"/>
    </source>
</evidence>
<evidence type="ECO:0000256" key="3">
    <source>
        <dbReference type="ARBA" id="ARBA00022490"/>
    </source>
</evidence>
<feature type="compositionally biased region" description="Basic and acidic residues" evidence="10">
    <location>
        <begin position="1"/>
        <end position="10"/>
    </location>
</feature>
<organism evidence="12 13">
    <name type="scientific">Acropora cervicornis</name>
    <name type="common">Staghorn coral</name>
    <dbReference type="NCBI Taxonomy" id="6130"/>
    <lineage>
        <taxon>Eukaryota</taxon>
        <taxon>Metazoa</taxon>
        <taxon>Cnidaria</taxon>
        <taxon>Anthozoa</taxon>
        <taxon>Hexacorallia</taxon>
        <taxon>Scleractinia</taxon>
        <taxon>Astrocoeniina</taxon>
        <taxon>Acroporidae</taxon>
        <taxon>Acropora</taxon>
    </lineage>
</organism>
<dbReference type="AlphaFoldDB" id="A0AAD9R6S3"/>
<dbReference type="GO" id="GO:0008270">
    <property type="term" value="F:zinc ion binding"/>
    <property type="evidence" value="ECO:0007669"/>
    <property type="project" value="UniProtKB-KW"/>
</dbReference>
<dbReference type="InterPro" id="IPR001841">
    <property type="entry name" value="Znf_RING"/>
</dbReference>
<dbReference type="InterPro" id="IPR039739">
    <property type="entry name" value="MAG2/RNF10"/>
</dbReference>
<accession>A0AAD9R6S3</accession>
<dbReference type="InterPro" id="IPR013083">
    <property type="entry name" value="Znf_RING/FYVE/PHD"/>
</dbReference>
<evidence type="ECO:0000256" key="1">
    <source>
        <dbReference type="ARBA" id="ARBA00004496"/>
    </source>
</evidence>
<reference evidence="12" key="2">
    <citation type="journal article" date="2023" name="Science">
        <title>Genomic signatures of disease resistance in endangered staghorn corals.</title>
        <authorList>
            <person name="Vollmer S.V."/>
            <person name="Selwyn J.D."/>
            <person name="Despard B.A."/>
            <person name="Roesel C.L."/>
        </authorList>
    </citation>
    <scope>NUCLEOTIDE SEQUENCE</scope>
    <source>
        <strain evidence="12">K2</strain>
    </source>
</reference>
<evidence type="ECO:0000313" key="12">
    <source>
        <dbReference type="EMBL" id="KAK2573908.1"/>
    </source>
</evidence>
<dbReference type="PANTHER" id="PTHR12983:SF9">
    <property type="entry name" value="E3 UBIQUITIN-PROTEIN LIGASE RNF10"/>
    <property type="match status" value="1"/>
</dbReference>
<dbReference type="SUPFAM" id="SSF57850">
    <property type="entry name" value="RING/U-box"/>
    <property type="match status" value="1"/>
</dbReference>
<proteinExistence type="inferred from homology"/>
<protein>
    <recommendedName>
        <fullName evidence="7">E3 ubiquitin-protein ligase RNF10</fullName>
    </recommendedName>
    <alternativeName>
        <fullName evidence="8">RING finger protein 10</fullName>
    </alternativeName>
</protein>
<name>A0AAD9R6S3_ACRCE</name>
<feature type="compositionally biased region" description="Polar residues" evidence="10">
    <location>
        <begin position="647"/>
        <end position="660"/>
    </location>
</feature>
<dbReference type="InterPro" id="IPR017907">
    <property type="entry name" value="Znf_RING_CS"/>
</dbReference>
<dbReference type="GO" id="GO:0005737">
    <property type="term" value="C:cytoplasm"/>
    <property type="evidence" value="ECO:0007669"/>
    <property type="project" value="UniProtKB-SubCell"/>
</dbReference>
<feature type="region of interest" description="Disordered" evidence="10">
    <location>
        <begin position="630"/>
        <end position="662"/>
    </location>
</feature>
<evidence type="ECO:0000259" key="11">
    <source>
        <dbReference type="PROSITE" id="PS50089"/>
    </source>
</evidence>
<evidence type="ECO:0000256" key="5">
    <source>
        <dbReference type="ARBA" id="ARBA00022771"/>
    </source>
</evidence>
<dbReference type="GO" id="GO:0045944">
    <property type="term" value="P:positive regulation of transcription by RNA polymerase II"/>
    <property type="evidence" value="ECO:0007669"/>
    <property type="project" value="TreeGrafter"/>
</dbReference>
<evidence type="ECO:0000256" key="7">
    <source>
        <dbReference type="ARBA" id="ARBA00035131"/>
    </source>
</evidence>
<dbReference type="EMBL" id="JARQWQ010000001">
    <property type="protein sequence ID" value="KAK2573908.1"/>
    <property type="molecule type" value="Genomic_DNA"/>
</dbReference>
<feature type="compositionally biased region" description="Basic and acidic residues" evidence="10">
    <location>
        <begin position="744"/>
        <end position="754"/>
    </location>
</feature>
<dbReference type="InterPro" id="IPR018957">
    <property type="entry name" value="Znf_C3HC4_RING-type"/>
</dbReference>
<dbReference type="Proteomes" id="UP001249851">
    <property type="component" value="Unassembled WGS sequence"/>
</dbReference>
<comment type="similarity">
    <text evidence="2">Belongs to the RNF10 family.</text>
</comment>
<feature type="domain" description="RING-type" evidence="11">
    <location>
        <begin position="193"/>
        <end position="234"/>
    </location>
</feature>
<keyword evidence="6" id="KW-0862">Zinc</keyword>
<feature type="region of interest" description="Disordered" evidence="10">
    <location>
        <begin position="743"/>
        <end position="773"/>
    </location>
</feature>
<sequence length="832" mass="93657">MTESGRENMEGKTNVVPSASGREPAPKSKGQSRGRNRRGHFDNYGRYPSQENYRQQRKDGYNQPQRRGAVPDRRPAPRGGFNRSLDFKKGTRPAAVRDCPLVGPGTGSKKYGSSLNHLLNFKYTPREKPLVYHPRSTNKRYTTFNKEQFIQANFQFVVCDSGDYTVHAMDPDVLVEWDSIEQVRIFSHEVPSCPICLYPPVAAKMTRCGHIYCWSCILHYLSLTDKPWHKCPICYEAVHKKALKSTDFIGVMCTFISSSLSKVSLGCQHLPAMGVVSIQDLAACGGSSCMSSGTQPPHQDSVVNNCIAKIKSHSFSVDDTITMRLMKRAKNSVLVMPKADWNEREFKPFTINDKEETRYAKLLLASKEDVLKQIVTPEETALDAQHMEARSEQSEEVCYIEVAMAEVRARRESLSDSKCYEEVRSLMEDVKLHEEDSNRNQVTNWKVLSPSAIQDVGEYAPAFSDDEDHFESEVQEPDKSTYQLPMQATEEPSERTELPEKTQGFHEHAWESVSGDSSCEPARPISPGPASTQYYYFYQADDGQNIFLSSLNTRCLIKEYGGLEYCPDTITAKVLEMDARSQSEDLRKRYRCLSHLPLTCEFVFCELDIKPPIISQATLNFFKGEIQQRKQQRQKKLRMEKRREQKAISNVSLPDFSSRSASRDAVPVPEHLDLGSDFEFPAQTGQLAISPPSNAAPSPFMQFAASMPNHDDGLAAMAETEGVHVQSDVIPSPPSFAQALRSKKATETFRKRQEIAPVTRRPSWAEESDEGDCAPVPTFQSAFTEALISANWNKYDVDDAQSGAASAESNGKKHKKNKKKLLFTTGSFMKYN</sequence>
<keyword evidence="3" id="KW-0963">Cytoplasm</keyword>
<feature type="region of interest" description="Disordered" evidence="10">
    <location>
        <begin position="475"/>
        <end position="498"/>
    </location>
</feature>